<sequence>MRDTYTVYTMPNCPDCKNAKQLLESRGCEFTEISDFSPQELIAQVGPVRSLPQIIVTRGGTAERYHVGGFKDLSKFITTANAFDSARRLS</sequence>
<feature type="domain" description="Glutaredoxin" evidence="1">
    <location>
        <begin position="6"/>
        <end position="56"/>
    </location>
</feature>
<evidence type="ECO:0000313" key="2">
    <source>
        <dbReference type="EMBL" id="XAI70161.1"/>
    </source>
</evidence>
<dbReference type="EMBL" id="PP179318">
    <property type="protein sequence ID" value="XAI70161.1"/>
    <property type="molecule type" value="Genomic_DNA"/>
</dbReference>
<evidence type="ECO:0000259" key="1">
    <source>
        <dbReference type="Pfam" id="PF00462"/>
    </source>
</evidence>
<reference evidence="2" key="1">
    <citation type="journal article" date="2024" name="J. Gen. Virol.">
        <title>Novel phages of Pseudomonas syringae unveil numerous potential auxiliary metabolic genes.</title>
        <authorList>
            <person name="Feltin C."/>
            <person name="Garneau J.R."/>
            <person name="Morris C.E."/>
            <person name="Berard A."/>
            <person name="Torres-Barcelo C."/>
        </authorList>
    </citation>
    <scope>NUCLEOTIDE SEQUENCE</scope>
</reference>
<accession>A0AAU6W0C9</accession>
<protein>
    <submittedName>
        <fullName evidence="2">Glutaredoxin</fullName>
    </submittedName>
</protein>
<dbReference type="PROSITE" id="PS51354">
    <property type="entry name" value="GLUTAREDOXIN_2"/>
    <property type="match status" value="1"/>
</dbReference>
<gene>
    <name evidence="2" type="ORF">Nican01_00148</name>
</gene>
<proteinExistence type="predicted"/>
<name>A0AAU6W0C9_9CAUD</name>
<organism evidence="2">
    <name type="scientific">Pseudomonas phage Nican01</name>
    <dbReference type="NCBI Taxonomy" id="3138540"/>
    <lineage>
        <taxon>Viruses</taxon>
        <taxon>Duplodnaviria</taxon>
        <taxon>Heunggongvirae</taxon>
        <taxon>Uroviricota</taxon>
        <taxon>Caudoviricetes</taxon>
        <taxon>Nickievirus</taxon>
    </lineage>
</organism>
<dbReference type="Pfam" id="PF00462">
    <property type="entry name" value="Glutaredoxin"/>
    <property type="match status" value="1"/>
</dbReference>
<dbReference type="InterPro" id="IPR002109">
    <property type="entry name" value="Glutaredoxin"/>
</dbReference>
<dbReference type="InterPro" id="IPR036249">
    <property type="entry name" value="Thioredoxin-like_sf"/>
</dbReference>
<dbReference type="SUPFAM" id="SSF52833">
    <property type="entry name" value="Thioredoxin-like"/>
    <property type="match status" value="1"/>
</dbReference>
<dbReference type="Gene3D" id="3.40.30.10">
    <property type="entry name" value="Glutaredoxin"/>
    <property type="match status" value="1"/>
</dbReference>